<dbReference type="InterPro" id="IPR051681">
    <property type="entry name" value="Ser/Thr_Kinases-Pseudokinases"/>
</dbReference>
<dbReference type="Gene3D" id="1.10.510.10">
    <property type="entry name" value="Transferase(Phosphotransferase) domain 1"/>
    <property type="match status" value="1"/>
</dbReference>
<evidence type="ECO:0000313" key="2">
    <source>
        <dbReference type="EMBL" id="CAE6465329.1"/>
    </source>
</evidence>
<dbReference type="InterPro" id="IPR000719">
    <property type="entry name" value="Prot_kinase_dom"/>
</dbReference>
<feature type="domain" description="Protein kinase" evidence="1">
    <location>
        <begin position="1"/>
        <end position="197"/>
    </location>
</feature>
<dbReference type="AlphaFoldDB" id="A0A8H3BUY6"/>
<dbReference type="SMART" id="SM00220">
    <property type="entry name" value="S_TKc"/>
    <property type="match status" value="1"/>
</dbReference>
<dbReference type="InterPro" id="IPR008271">
    <property type="entry name" value="Ser/Thr_kinase_AS"/>
</dbReference>
<dbReference type="PROSITE" id="PS00108">
    <property type="entry name" value="PROTEIN_KINASE_ST"/>
    <property type="match status" value="1"/>
</dbReference>
<evidence type="ECO:0000313" key="3">
    <source>
        <dbReference type="Proteomes" id="UP000663888"/>
    </source>
</evidence>
<dbReference type="GO" id="GO:0005524">
    <property type="term" value="F:ATP binding"/>
    <property type="evidence" value="ECO:0007669"/>
    <property type="project" value="InterPro"/>
</dbReference>
<sequence>MYLYKVDPEVTNHRMRFQLLLGVIRGLAYIHTQSIVHGDLKARNVLVDGELNVARICDFGSARIECKCYSGPMEQEGTMAWDSPELWLRDENDETMDGDEEKIQPRSQKSDVWAFGCVALEVQMGTTPWDPEHKGNLIKMRNQQFKARTGHPAKESDLELGKHAVLHDVWKVMKQCWRADPIQRPTAGELMNTCEMLAVNLKTA</sequence>
<comment type="caution">
    <text evidence="2">The sequence shown here is derived from an EMBL/GenBank/DDBJ whole genome shotgun (WGS) entry which is preliminary data.</text>
</comment>
<gene>
    <name evidence="2" type="ORF">RDB_LOCUS97597</name>
</gene>
<evidence type="ECO:0000259" key="1">
    <source>
        <dbReference type="PROSITE" id="PS50011"/>
    </source>
</evidence>
<name>A0A8H3BUY6_9AGAM</name>
<dbReference type="PANTHER" id="PTHR44329">
    <property type="entry name" value="SERINE/THREONINE-PROTEIN KINASE TNNI3K-RELATED"/>
    <property type="match status" value="1"/>
</dbReference>
<protein>
    <recommendedName>
        <fullName evidence="1">Protein kinase domain-containing protein</fullName>
    </recommendedName>
</protein>
<dbReference type="Proteomes" id="UP000663888">
    <property type="component" value="Unassembled WGS sequence"/>
</dbReference>
<dbReference type="InterPro" id="IPR011009">
    <property type="entry name" value="Kinase-like_dom_sf"/>
</dbReference>
<dbReference type="EMBL" id="CAJMWX010001073">
    <property type="protein sequence ID" value="CAE6465329.1"/>
    <property type="molecule type" value="Genomic_DNA"/>
</dbReference>
<accession>A0A8H3BUY6</accession>
<proteinExistence type="predicted"/>
<reference evidence="2" key="1">
    <citation type="submission" date="2021-01" db="EMBL/GenBank/DDBJ databases">
        <authorList>
            <person name="Kaushik A."/>
        </authorList>
    </citation>
    <scope>NUCLEOTIDE SEQUENCE</scope>
    <source>
        <strain evidence="2">AG4-R118</strain>
    </source>
</reference>
<dbReference type="SUPFAM" id="SSF56112">
    <property type="entry name" value="Protein kinase-like (PK-like)"/>
    <property type="match status" value="1"/>
</dbReference>
<dbReference type="PROSITE" id="PS50011">
    <property type="entry name" value="PROTEIN_KINASE_DOM"/>
    <property type="match status" value="1"/>
</dbReference>
<dbReference type="GO" id="GO:0004674">
    <property type="term" value="F:protein serine/threonine kinase activity"/>
    <property type="evidence" value="ECO:0007669"/>
    <property type="project" value="TreeGrafter"/>
</dbReference>
<dbReference type="Pfam" id="PF00069">
    <property type="entry name" value="Pkinase"/>
    <property type="match status" value="1"/>
</dbReference>
<organism evidence="2 3">
    <name type="scientific">Rhizoctonia solani</name>
    <dbReference type="NCBI Taxonomy" id="456999"/>
    <lineage>
        <taxon>Eukaryota</taxon>
        <taxon>Fungi</taxon>
        <taxon>Dikarya</taxon>
        <taxon>Basidiomycota</taxon>
        <taxon>Agaricomycotina</taxon>
        <taxon>Agaricomycetes</taxon>
        <taxon>Cantharellales</taxon>
        <taxon>Ceratobasidiaceae</taxon>
        <taxon>Rhizoctonia</taxon>
    </lineage>
</organism>